<gene>
    <name evidence="1" type="ORF">AZI85_06195</name>
</gene>
<dbReference type="Proteomes" id="UP000075391">
    <property type="component" value="Unassembled WGS sequence"/>
</dbReference>
<protein>
    <submittedName>
        <fullName evidence="1">Uncharacterized protein</fullName>
    </submittedName>
</protein>
<sequence>MRFRFEKVRALSLAFLIKTPKHAFAKLNNGGILMRILLALVMVLSASSALAAGCDKYIRNERLTTAIKTVAKHTQWGYQEMCNHPMILDVEATPTHTIELVNGEYQEIPHTRVQLHRAEDSCLYMVRDESQTITSSRCYSGF</sequence>
<dbReference type="EMBL" id="LUKF01000016">
    <property type="protein sequence ID" value="KYG61810.1"/>
    <property type="molecule type" value="Genomic_DNA"/>
</dbReference>
<organism evidence="1 2">
    <name type="scientific">Bdellovibrio bacteriovorus</name>
    <dbReference type="NCBI Taxonomy" id="959"/>
    <lineage>
        <taxon>Bacteria</taxon>
        <taxon>Pseudomonadati</taxon>
        <taxon>Bdellovibrionota</taxon>
        <taxon>Bdellovibrionia</taxon>
        <taxon>Bdellovibrionales</taxon>
        <taxon>Pseudobdellovibrionaceae</taxon>
        <taxon>Bdellovibrio</taxon>
    </lineage>
</organism>
<comment type="caution">
    <text evidence="1">The sequence shown here is derived from an EMBL/GenBank/DDBJ whole genome shotgun (WGS) entry which is preliminary data.</text>
</comment>
<dbReference type="AlphaFoldDB" id="A0A150WFQ8"/>
<evidence type="ECO:0000313" key="1">
    <source>
        <dbReference type="EMBL" id="KYG61810.1"/>
    </source>
</evidence>
<evidence type="ECO:0000313" key="2">
    <source>
        <dbReference type="Proteomes" id="UP000075391"/>
    </source>
</evidence>
<accession>A0A150WFQ8</accession>
<name>A0A150WFQ8_BDEBC</name>
<proteinExistence type="predicted"/>
<reference evidence="1 2" key="1">
    <citation type="submission" date="2016-03" db="EMBL/GenBank/DDBJ databases">
        <authorList>
            <person name="Ploux O."/>
        </authorList>
    </citation>
    <scope>NUCLEOTIDE SEQUENCE [LARGE SCALE GENOMIC DNA]</scope>
    <source>
        <strain evidence="1 2">BER2</strain>
    </source>
</reference>